<dbReference type="FunFam" id="3.20.20.80:FF:000064">
    <property type="entry name" value="Oligo-1,6-glucosidase"/>
    <property type="match status" value="2"/>
</dbReference>
<dbReference type="InterPro" id="IPR006047">
    <property type="entry name" value="GH13_cat_dom"/>
</dbReference>
<keyword evidence="4" id="KW-0732">Signal</keyword>
<feature type="chain" id="PRO_5012477269" evidence="4">
    <location>
        <begin position="24"/>
        <end position="582"/>
    </location>
</feature>
<dbReference type="SUPFAM" id="SSF51011">
    <property type="entry name" value="Glycosyl hydrolase domain"/>
    <property type="match status" value="1"/>
</dbReference>
<feature type="signal peptide" evidence="4">
    <location>
        <begin position="1"/>
        <end position="23"/>
    </location>
</feature>
<dbReference type="Pfam" id="PF16657">
    <property type="entry name" value="Malt_amylase_C"/>
    <property type="match status" value="1"/>
</dbReference>
<name>A0A1M5F101_9BACT</name>
<evidence type="ECO:0000313" key="6">
    <source>
        <dbReference type="EMBL" id="SHF85213.1"/>
    </source>
</evidence>
<dbReference type="InterPro" id="IPR045857">
    <property type="entry name" value="O16G_dom_2"/>
</dbReference>
<dbReference type="Pfam" id="PF00128">
    <property type="entry name" value="Alpha-amylase"/>
    <property type="match status" value="1"/>
</dbReference>
<dbReference type="SUPFAM" id="SSF51445">
    <property type="entry name" value="(Trans)glycosidases"/>
    <property type="match status" value="1"/>
</dbReference>
<dbReference type="Gene3D" id="2.60.40.1180">
    <property type="entry name" value="Golgi alpha-mannosidase II"/>
    <property type="match status" value="1"/>
</dbReference>
<dbReference type="Gene3D" id="3.90.400.10">
    <property type="entry name" value="Oligo-1,6-glucosidase, Domain 2"/>
    <property type="match status" value="1"/>
</dbReference>
<dbReference type="CDD" id="cd11333">
    <property type="entry name" value="AmyAc_SI_OligoGlu_DGase"/>
    <property type="match status" value="1"/>
</dbReference>
<dbReference type="FunFam" id="2.60.40.1180:FF:000007">
    <property type="entry name" value="Sucrose isomerase"/>
    <property type="match status" value="1"/>
</dbReference>
<dbReference type="Gene3D" id="3.20.20.80">
    <property type="entry name" value="Glycosidases"/>
    <property type="match status" value="1"/>
</dbReference>
<keyword evidence="2" id="KW-0378">Hydrolase</keyword>
<keyword evidence="3" id="KW-0326">Glycosidase</keyword>
<evidence type="ECO:0000259" key="5">
    <source>
        <dbReference type="SMART" id="SM00642"/>
    </source>
</evidence>
<comment type="similarity">
    <text evidence="1">Belongs to the glycosyl hydrolase 13 family.</text>
</comment>
<dbReference type="GO" id="GO:0004556">
    <property type="term" value="F:alpha-amylase activity"/>
    <property type="evidence" value="ECO:0007669"/>
    <property type="project" value="TreeGrafter"/>
</dbReference>
<reference evidence="6 7" key="1">
    <citation type="submission" date="2016-11" db="EMBL/GenBank/DDBJ databases">
        <authorList>
            <person name="Jaros S."/>
            <person name="Januszkiewicz K."/>
            <person name="Wedrychowicz H."/>
        </authorList>
    </citation>
    <scope>NUCLEOTIDE SEQUENCE [LARGE SCALE GENOMIC DNA]</scope>
    <source>
        <strain evidence="6 7">DSM 18119</strain>
    </source>
</reference>
<dbReference type="EMBL" id="FQUU01000021">
    <property type="protein sequence ID" value="SHF85213.1"/>
    <property type="molecule type" value="Genomic_DNA"/>
</dbReference>
<dbReference type="OrthoDB" id="9806009at2"/>
<evidence type="ECO:0000256" key="1">
    <source>
        <dbReference type="ARBA" id="ARBA00008061"/>
    </source>
</evidence>
<sequence length="582" mass="67109">MRSILNCLLPFLVLTVLPGTGIAQENHNAQQDERKWWKEAVVYQVYPRSFKDSDGDGIGDLKGIISKLDYIKSLGVNTVWLNPIYSSPNDDNGYDVSDYRNIMKDFGTMADFDALLKGMHDRGIKLVMDLVVNHSSDEHEWFKQSRSSRSNPYRNYYHWWNAENGKPPYRYSLFDINHDAWMYDSLTNAYYLHYFSRKQPDLNWENPKLRSEVYNIMKFWADKGIDGFRLDAFQFAAKDTTFPAFPKGFEKNFILYYAMQGNLHGYLQEMHQEVLSKYDVMSVAEGAGNSFEDAHNLVDADRHELNMAYAFEGVDIAKPQGYSLLHFKEVFSRWDSAFANAGWLSIFLANHDQARLVSRFGNDDPKFREGSAKMLATFIMTMRGTPYYYNGDELGMTNANFSSINDYRDMPVLNEYKHQENIGGDMEKFMKFTKATSRDNSRTPFQWDNTKNAGFSVGTPWIKVNPNYTSINAAAQEKDPNSCLNYFRSLLKLRAANIPVLVYGKYTLLDKNNPHVYAYVRENSGEKLLVLLNFSASNAQAVLPRMTGRPELLLSNYKQPPQFDKTYSKITLKAYEAAVFKL</sequence>
<dbReference type="InterPro" id="IPR032091">
    <property type="entry name" value="Malt_amylase-like_C"/>
</dbReference>
<dbReference type="GO" id="GO:0009313">
    <property type="term" value="P:oligosaccharide catabolic process"/>
    <property type="evidence" value="ECO:0007669"/>
    <property type="project" value="TreeGrafter"/>
</dbReference>
<organism evidence="6 7">
    <name type="scientific">Flavisolibacter ginsengisoli DSM 18119</name>
    <dbReference type="NCBI Taxonomy" id="1121884"/>
    <lineage>
        <taxon>Bacteria</taxon>
        <taxon>Pseudomonadati</taxon>
        <taxon>Bacteroidota</taxon>
        <taxon>Chitinophagia</taxon>
        <taxon>Chitinophagales</taxon>
        <taxon>Chitinophagaceae</taxon>
        <taxon>Flavisolibacter</taxon>
    </lineage>
</organism>
<dbReference type="SMART" id="SM00642">
    <property type="entry name" value="Aamy"/>
    <property type="match status" value="1"/>
</dbReference>
<dbReference type="PANTHER" id="PTHR10357">
    <property type="entry name" value="ALPHA-AMYLASE FAMILY MEMBER"/>
    <property type="match status" value="1"/>
</dbReference>
<dbReference type="Proteomes" id="UP000184048">
    <property type="component" value="Unassembled WGS sequence"/>
</dbReference>
<dbReference type="InterPro" id="IPR013780">
    <property type="entry name" value="Glyco_hydro_b"/>
</dbReference>
<protein>
    <submittedName>
        <fullName evidence="6">Oligo-1,6-glucosidase</fullName>
    </submittedName>
</protein>
<dbReference type="PANTHER" id="PTHR10357:SF184">
    <property type="entry name" value="OLIGO-1,6-GLUCOSIDASE 1"/>
    <property type="match status" value="1"/>
</dbReference>
<evidence type="ECO:0000256" key="2">
    <source>
        <dbReference type="ARBA" id="ARBA00022801"/>
    </source>
</evidence>
<evidence type="ECO:0000256" key="4">
    <source>
        <dbReference type="SAM" id="SignalP"/>
    </source>
</evidence>
<evidence type="ECO:0000256" key="3">
    <source>
        <dbReference type="ARBA" id="ARBA00023295"/>
    </source>
</evidence>
<dbReference type="AlphaFoldDB" id="A0A1M5F101"/>
<accession>A0A1M5F101</accession>
<proteinExistence type="inferred from homology"/>
<dbReference type="RefSeq" id="WP_084080244.1">
    <property type="nucleotide sequence ID" value="NZ_FQUU01000021.1"/>
</dbReference>
<gene>
    <name evidence="6" type="ORF">SAMN02745131_03682</name>
</gene>
<dbReference type="STRING" id="1121884.SAMN02745131_03682"/>
<evidence type="ECO:0000313" key="7">
    <source>
        <dbReference type="Proteomes" id="UP000184048"/>
    </source>
</evidence>
<dbReference type="InterPro" id="IPR017853">
    <property type="entry name" value="GH"/>
</dbReference>
<keyword evidence="7" id="KW-1185">Reference proteome</keyword>
<feature type="domain" description="Glycosyl hydrolase family 13 catalytic" evidence="5">
    <location>
        <begin position="44"/>
        <end position="442"/>
    </location>
</feature>